<organism evidence="3 4">
    <name type="scientific">Brachymonas denitrificans DSM 15123</name>
    <dbReference type="NCBI Taxonomy" id="1121117"/>
    <lineage>
        <taxon>Bacteria</taxon>
        <taxon>Pseudomonadati</taxon>
        <taxon>Pseudomonadota</taxon>
        <taxon>Betaproteobacteria</taxon>
        <taxon>Burkholderiales</taxon>
        <taxon>Comamonadaceae</taxon>
        <taxon>Brachymonas</taxon>
    </lineage>
</organism>
<dbReference type="Pfam" id="PF00156">
    <property type="entry name" value="Pribosyltran"/>
    <property type="match status" value="1"/>
</dbReference>
<dbReference type="Gene3D" id="3.40.50.2020">
    <property type="match status" value="1"/>
</dbReference>
<evidence type="ECO:0000259" key="2">
    <source>
        <dbReference type="Pfam" id="PF00156"/>
    </source>
</evidence>
<evidence type="ECO:0000313" key="4">
    <source>
        <dbReference type="Proteomes" id="UP000199531"/>
    </source>
</evidence>
<accession>A0A1H8DLF6</accession>
<dbReference type="InterPro" id="IPR051910">
    <property type="entry name" value="ComF/GntX_DNA_util-trans"/>
</dbReference>
<dbReference type="Proteomes" id="UP000199531">
    <property type="component" value="Unassembled WGS sequence"/>
</dbReference>
<dbReference type="InterPro" id="IPR000836">
    <property type="entry name" value="PRTase_dom"/>
</dbReference>
<dbReference type="EMBL" id="FOCW01000001">
    <property type="protein sequence ID" value="SEN07985.1"/>
    <property type="molecule type" value="Genomic_DNA"/>
</dbReference>
<reference evidence="3 4" key="1">
    <citation type="submission" date="2016-10" db="EMBL/GenBank/DDBJ databases">
        <authorList>
            <person name="de Groot N.N."/>
        </authorList>
    </citation>
    <scope>NUCLEOTIDE SEQUENCE [LARGE SCALE GENOMIC DNA]</scope>
    <source>
        <strain evidence="3 4">DSM 15123</strain>
    </source>
</reference>
<keyword evidence="4" id="KW-1185">Reference proteome</keyword>
<dbReference type="PANTHER" id="PTHR47505">
    <property type="entry name" value="DNA UTILIZATION PROTEIN YHGH"/>
    <property type="match status" value="1"/>
</dbReference>
<dbReference type="AlphaFoldDB" id="A0A1H8DLF6"/>
<protein>
    <submittedName>
        <fullName evidence="3">ComF family protein</fullName>
    </submittedName>
</protein>
<dbReference type="SUPFAM" id="SSF53271">
    <property type="entry name" value="PRTase-like"/>
    <property type="match status" value="1"/>
</dbReference>
<sequence>MNIASEKDKPSRHARLRPAHRQGWLQRLTSGLHLPARCAVCHGWPRELICSECIAAQARPVLRCPGCAIRLPEDRLESQFPGKQSSLAPSETPMHGGAALALDVPDATENAPPLCSDCETEPLDGLDAVHAALSYQWPWQGCIDAFKFGRQPGWAAALAERMAAQPAIVQAVQQCDVLVPLPLHRERLAERGFSQTLLLARALRRQVARDHGLAPQQARLRHDWLVRTRHTAAQSTLPLEERLRNLQDAFAAKALHAPRLYGARAVLVDDVMTSGTTLQEAARALQRAGCSTVVGVVLAPTEKPSFDRETAA</sequence>
<gene>
    <name evidence="3" type="ORF">SAMN02745977_00364</name>
</gene>
<evidence type="ECO:0000313" key="3">
    <source>
        <dbReference type="EMBL" id="SEN07985.1"/>
    </source>
</evidence>
<dbReference type="STRING" id="1121117.SAMN02745977_00364"/>
<dbReference type="PANTHER" id="PTHR47505:SF1">
    <property type="entry name" value="DNA UTILIZATION PROTEIN YHGH"/>
    <property type="match status" value="1"/>
</dbReference>
<dbReference type="CDD" id="cd06223">
    <property type="entry name" value="PRTases_typeI"/>
    <property type="match status" value="1"/>
</dbReference>
<dbReference type="InterPro" id="IPR029057">
    <property type="entry name" value="PRTase-like"/>
</dbReference>
<name>A0A1H8DLF6_9BURK</name>
<dbReference type="RefSeq" id="WP_091813147.1">
    <property type="nucleotide sequence ID" value="NZ_FOCW01000001.1"/>
</dbReference>
<dbReference type="OrthoDB" id="9793412at2"/>
<comment type="similarity">
    <text evidence="1">Belongs to the ComF/GntX family.</text>
</comment>
<feature type="domain" description="Phosphoribosyltransferase" evidence="2">
    <location>
        <begin position="256"/>
        <end position="299"/>
    </location>
</feature>
<evidence type="ECO:0000256" key="1">
    <source>
        <dbReference type="ARBA" id="ARBA00008007"/>
    </source>
</evidence>
<proteinExistence type="inferred from homology"/>